<evidence type="ECO:0000313" key="2">
    <source>
        <dbReference type="EMBL" id="EOR06946.1"/>
    </source>
</evidence>
<dbReference type="PROSITE" id="PS51257">
    <property type="entry name" value="PROKAR_LIPOPROTEIN"/>
    <property type="match status" value="1"/>
</dbReference>
<dbReference type="AlphaFoldDB" id="R9B3I3"/>
<sequence length="156" mass="16892">MMNKTLIATLLTTCALAACSKPTQNAEVNTATPEAKVASSAEIDSAHNAQNSLDWAGDYQGILPCADCEGIKTLLVLNADSTYHLTETYLGKGDNNPFNAKGQFSFDNSGSVITLDKNGDQRKYFIAENRLYALDQDGKKIEGNLAEHYILNKAIN</sequence>
<keyword evidence="1" id="KW-0732">Signal</keyword>
<comment type="caution">
    <text evidence="2">The sequence shown here is derived from an EMBL/GenBank/DDBJ whole genome shotgun (WGS) entry which is preliminary data.</text>
</comment>
<dbReference type="Proteomes" id="UP000016201">
    <property type="component" value="Unassembled WGS sequence"/>
</dbReference>
<organism evidence="2 3">
    <name type="scientific">Acinetobacter tandoii DSM 14970 = CIP 107469</name>
    <dbReference type="NCBI Taxonomy" id="1120927"/>
    <lineage>
        <taxon>Bacteria</taxon>
        <taxon>Pseudomonadati</taxon>
        <taxon>Pseudomonadota</taxon>
        <taxon>Gammaproteobacteria</taxon>
        <taxon>Moraxellales</taxon>
        <taxon>Moraxellaceae</taxon>
        <taxon>Acinetobacter</taxon>
    </lineage>
</organism>
<protein>
    <recommendedName>
        <fullName evidence="4">Lipoprotein NlpE</fullName>
    </recommendedName>
</protein>
<dbReference type="EMBL" id="AQFM01000037">
    <property type="protein sequence ID" value="EOR06946.1"/>
    <property type="molecule type" value="Genomic_DNA"/>
</dbReference>
<dbReference type="eggNOG" id="COG3015">
    <property type="taxonomic scope" value="Bacteria"/>
</dbReference>
<keyword evidence="3" id="KW-1185">Reference proteome</keyword>
<proteinExistence type="predicted"/>
<dbReference type="Pfam" id="PF04170">
    <property type="entry name" value="NlpE"/>
    <property type="match status" value="1"/>
</dbReference>
<feature type="chain" id="PRO_5004470939" description="Lipoprotein NlpE" evidence="1">
    <location>
        <begin position="18"/>
        <end position="156"/>
    </location>
</feature>
<dbReference type="Gene3D" id="2.40.128.640">
    <property type="match status" value="1"/>
</dbReference>
<evidence type="ECO:0000256" key="1">
    <source>
        <dbReference type="SAM" id="SignalP"/>
    </source>
</evidence>
<gene>
    <name evidence="2" type="ORF">I593_01814</name>
</gene>
<dbReference type="PATRIC" id="fig|1120927.3.peg.1761"/>
<dbReference type="InterPro" id="IPR007298">
    <property type="entry name" value="Cu-R_lipoprotein_NlpE"/>
</dbReference>
<name>R9B3I3_9GAMM</name>
<feature type="signal peptide" evidence="1">
    <location>
        <begin position="1"/>
        <end position="17"/>
    </location>
</feature>
<evidence type="ECO:0000313" key="3">
    <source>
        <dbReference type="Proteomes" id="UP000016201"/>
    </source>
</evidence>
<reference evidence="2 3" key="1">
    <citation type="submission" date="2013-03" db="EMBL/GenBank/DDBJ databases">
        <title>The Genome Sequence of Acinetobacter tandoii CIP 107469.</title>
        <authorList>
            <consortium name="The Broad Institute Genome Sequencing Platform"/>
            <consortium name="The Broad Institute Genome Sequencing Center for Infectious Disease"/>
            <person name="Cerqueira G."/>
            <person name="Feldgarden M."/>
            <person name="Courvalin P."/>
            <person name="Perichon B."/>
            <person name="Grillot-Courvalin C."/>
            <person name="Clermont D."/>
            <person name="Rocha E."/>
            <person name="Yoon E.-J."/>
            <person name="Nemec A."/>
            <person name="Walker B."/>
            <person name="Young S.K."/>
            <person name="Zeng Q."/>
            <person name="Gargeya S."/>
            <person name="Fitzgerald M."/>
            <person name="Haas B."/>
            <person name="Abouelleil A."/>
            <person name="Alvarado L."/>
            <person name="Arachchi H.M."/>
            <person name="Berlin A.M."/>
            <person name="Chapman S.B."/>
            <person name="Dewar J."/>
            <person name="Goldberg J."/>
            <person name="Griggs A."/>
            <person name="Gujja S."/>
            <person name="Hansen M."/>
            <person name="Howarth C."/>
            <person name="Imamovic A."/>
            <person name="Larimer J."/>
            <person name="McCowan C."/>
            <person name="Murphy C."/>
            <person name="Neiman D."/>
            <person name="Pearson M."/>
            <person name="Priest M."/>
            <person name="Roberts A."/>
            <person name="Saif S."/>
            <person name="Shea T."/>
            <person name="Sisk P."/>
            <person name="Sykes S."/>
            <person name="Wortman J."/>
            <person name="Nusbaum C."/>
            <person name="Birren B."/>
        </authorList>
    </citation>
    <scope>NUCLEOTIDE SEQUENCE [LARGE SCALE GENOMIC DNA]</scope>
    <source>
        <strain evidence="2 3">CIP 107469</strain>
    </source>
</reference>
<accession>R9B3I3</accession>
<evidence type="ECO:0008006" key="4">
    <source>
        <dbReference type="Google" id="ProtNLM"/>
    </source>
</evidence>